<gene>
    <name evidence="6" type="ORF">SAMN04489711_10866</name>
</gene>
<dbReference type="Gene3D" id="1.10.10.10">
    <property type="entry name" value="Winged helix-like DNA-binding domain superfamily/Winged helix DNA-binding domain"/>
    <property type="match status" value="1"/>
</dbReference>
<sequence length="303" mass="33463">MDLPSLTLLVEIIDSGNLSQAARKLRMTRANVSYHLTKLEKAVGVQLVQRTTRRVEPTEIGLRLYEHGRTIQNELRAAQEAVTTLGQELQGRVGISLPSGYGQIVASDWLIEFKRLYPGIVLDVLFENRADNLRDEVDIAIRVVQEPPLSLVARSLGTVRYLACASAGYARRHGLPRTLHELRAGPVITAGVTGRQLRLSAYRGAERHEVMLEPTLISEHFPFLRQGILAGLGVGLVPDYVVQGELAGGEVLTTLDEYRLSIFGTHMYLLYLPNRHQTRAVRTCIDFLLDKAQAGGGASEPPP</sequence>
<dbReference type="CDD" id="cd08422">
    <property type="entry name" value="PBP2_CrgA_like"/>
    <property type="match status" value="1"/>
</dbReference>
<feature type="domain" description="HTH lysR-type" evidence="5">
    <location>
        <begin position="1"/>
        <end position="58"/>
    </location>
</feature>
<evidence type="ECO:0000256" key="3">
    <source>
        <dbReference type="ARBA" id="ARBA00023125"/>
    </source>
</evidence>
<dbReference type="GO" id="GO:0003700">
    <property type="term" value="F:DNA-binding transcription factor activity"/>
    <property type="evidence" value="ECO:0007669"/>
    <property type="project" value="InterPro"/>
</dbReference>
<keyword evidence="7" id="KW-1185">Reference proteome</keyword>
<dbReference type="InterPro" id="IPR058163">
    <property type="entry name" value="LysR-type_TF_proteobact-type"/>
</dbReference>
<dbReference type="EMBL" id="FONX01000008">
    <property type="protein sequence ID" value="SFE95472.1"/>
    <property type="molecule type" value="Genomic_DNA"/>
</dbReference>
<organism evidence="6 7">
    <name type="scientific">Paracidovorax wautersii</name>
    <dbReference type="NCBI Taxonomy" id="1177982"/>
    <lineage>
        <taxon>Bacteria</taxon>
        <taxon>Pseudomonadati</taxon>
        <taxon>Pseudomonadota</taxon>
        <taxon>Betaproteobacteria</taxon>
        <taxon>Burkholderiales</taxon>
        <taxon>Comamonadaceae</taxon>
        <taxon>Paracidovorax</taxon>
    </lineage>
</organism>
<dbReference type="PANTHER" id="PTHR30537">
    <property type="entry name" value="HTH-TYPE TRANSCRIPTIONAL REGULATOR"/>
    <property type="match status" value="1"/>
</dbReference>
<dbReference type="STRING" id="1177982.SAMN04489711_10866"/>
<dbReference type="Pfam" id="PF00126">
    <property type="entry name" value="HTH_1"/>
    <property type="match status" value="1"/>
</dbReference>
<dbReference type="AlphaFoldDB" id="A0A1I2EQZ5"/>
<keyword evidence="3 6" id="KW-0238">DNA-binding</keyword>
<protein>
    <submittedName>
        <fullName evidence="6">DNA-binding transcriptional regulator, LysR family</fullName>
    </submittedName>
</protein>
<evidence type="ECO:0000256" key="1">
    <source>
        <dbReference type="ARBA" id="ARBA00009437"/>
    </source>
</evidence>
<dbReference type="GO" id="GO:0006351">
    <property type="term" value="P:DNA-templated transcription"/>
    <property type="evidence" value="ECO:0007669"/>
    <property type="project" value="TreeGrafter"/>
</dbReference>
<dbReference type="SUPFAM" id="SSF53850">
    <property type="entry name" value="Periplasmic binding protein-like II"/>
    <property type="match status" value="1"/>
</dbReference>
<keyword evidence="2" id="KW-0805">Transcription regulation</keyword>
<name>A0A1I2EQZ5_9BURK</name>
<evidence type="ECO:0000256" key="2">
    <source>
        <dbReference type="ARBA" id="ARBA00023015"/>
    </source>
</evidence>
<dbReference type="PROSITE" id="PS50931">
    <property type="entry name" value="HTH_LYSR"/>
    <property type="match status" value="1"/>
</dbReference>
<reference evidence="7" key="1">
    <citation type="submission" date="2016-10" db="EMBL/GenBank/DDBJ databases">
        <authorList>
            <person name="Varghese N."/>
            <person name="Submissions S."/>
        </authorList>
    </citation>
    <scope>NUCLEOTIDE SEQUENCE [LARGE SCALE GENOMIC DNA]</scope>
    <source>
        <strain evidence="7">DSM 27981</strain>
    </source>
</reference>
<dbReference type="FunFam" id="1.10.10.10:FF:000001">
    <property type="entry name" value="LysR family transcriptional regulator"/>
    <property type="match status" value="1"/>
</dbReference>
<dbReference type="PANTHER" id="PTHR30537:SF5">
    <property type="entry name" value="HTH-TYPE TRANSCRIPTIONAL ACTIVATOR TTDR-RELATED"/>
    <property type="match status" value="1"/>
</dbReference>
<dbReference type="Proteomes" id="UP000199119">
    <property type="component" value="Unassembled WGS sequence"/>
</dbReference>
<dbReference type="Gene3D" id="3.40.190.290">
    <property type="match status" value="1"/>
</dbReference>
<evidence type="ECO:0000256" key="4">
    <source>
        <dbReference type="ARBA" id="ARBA00023163"/>
    </source>
</evidence>
<dbReference type="InterPro" id="IPR005119">
    <property type="entry name" value="LysR_subst-bd"/>
</dbReference>
<dbReference type="RefSeq" id="WP_092939893.1">
    <property type="nucleotide sequence ID" value="NZ_FONX01000008.1"/>
</dbReference>
<keyword evidence="4" id="KW-0804">Transcription</keyword>
<dbReference type="InterPro" id="IPR000847">
    <property type="entry name" value="LysR_HTH_N"/>
</dbReference>
<evidence type="ECO:0000313" key="7">
    <source>
        <dbReference type="Proteomes" id="UP000199119"/>
    </source>
</evidence>
<dbReference type="GO" id="GO:0043565">
    <property type="term" value="F:sequence-specific DNA binding"/>
    <property type="evidence" value="ECO:0007669"/>
    <property type="project" value="TreeGrafter"/>
</dbReference>
<evidence type="ECO:0000313" key="6">
    <source>
        <dbReference type="EMBL" id="SFE95472.1"/>
    </source>
</evidence>
<dbReference type="OrthoDB" id="8714815at2"/>
<dbReference type="InterPro" id="IPR036388">
    <property type="entry name" value="WH-like_DNA-bd_sf"/>
</dbReference>
<dbReference type="Pfam" id="PF03466">
    <property type="entry name" value="LysR_substrate"/>
    <property type="match status" value="1"/>
</dbReference>
<comment type="similarity">
    <text evidence="1">Belongs to the LysR transcriptional regulatory family.</text>
</comment>
<proteinExistence type="inferred from homology"/>
<dbReference type="InterPro" id="IPR036390">
    <property type="entry name" value="WH_DNA-bd_sf"/>
</dbReference>
<evidence type="ECO:0000259" key="5">
    <source>
        <dbReference type="PROSITE" id="PS50931"/>
    </source>
</evidence>
<accession>A0A1I2EQZ5</accession>
<dbReference type="SUPFAM" id="SSF46785">
    <property type="entry name" value="Winged helix' DNA-binding domain"/>
    <property type="match status" value="1"/>
</dbReference>